<dbReference type="Proteomes" id="UP000799324">
    <property type="component" value="Unassembled WGS sequence"/>
</dbReference>
<dbReference type="SMART" id="SM00248">
    <property type="entry name" value="ANK"/>
    <property type="match status" value="2"/>
</dbReference>
<evidence type="ECO:0000313" key="3">
    <source>
        <dbReference type="Proteomes" id="UP000799324"/>
    </source>
</evidence>
<gene>
    <name evidence="2" type="ORF">K491DRAFT_282304</name>
</gene>
<feature type="region of interest" description="Disordered" evidence="1">
    <location>
        <begin position="191"/>
        <end position="212"/>
    </location>
</feature>
<dbReference type="InterPro" id="IPR002110">
    <property type="entry name" value="Ankyrin_rpt"/>
</dbReference>
<organism evidence="2 3">
    <name type="scientific">Lophiostoma macrostomum CBS 122681</name>
    <dbReference type="NCBI Taxonomy" id="1314788"/>
    <lineage>
        <taxon>Eukaryota</taxon>
        <taxon>Fungi</taxon>
        <taxon>Dikarya</taxon>
        <taxon>Ascomycota</taxon>
        <taxon>Pezizomycotina</taxon>
        <taxon>Dothideomycetes</taxon>
        <taxon>Pleosporomycetidae</taxon>
        <taxon>Pleosporales</taxon>
        <taxon>Lophiostomataceae</taxon>
        <taxon>Lophiostoma</taxon>
    </lineage>
</organism>
<evidence type="ECO:0000313" key="2">
    <source>
        <dbReference type="EMBL" id="KAF2662186.1"/>
    </source>
</evidence>
<feature type="compositionally biased region" description="Polar residues" evidence="1">
    <location>
        <begin position="202"/>
        <end position="212"/>
    </location>
</feature>
<evidence type="ECO:0008006" key="4">
    <source>
        <dbReference type="Google" id="ProtNLM"/>
    </source>
</evidence>
<dbReference type="InterPro" id="IPR036770">
    <property type="entry name" value="Ankyrin_rpt-contain_sf"/>
</dbReference>
<evidence type="ECO:0000256" key="1">
    <source>
        <dbReference type="SAM" id="MobiDB-lite"/>
    </source>
</evidence>
<dbReference type="OrthoDB" id="3798608at2759"/>
<dbReference type="SUPFAM" id="SSF48403">
    <property type="entry name" value="Ankyrin repeat"/>
    <property type="match status" value="1"/>
</dbReference>
<dbReference type="Gene3D" id="1.25.40.20">
    <property type="entry name" value="Ankyrin repeat-containing domain"/>
    <property type="match status" value="1"/>
</dbReference>
<sequence>MCPASMVDAGGILGALSLGIQVFQGLKIYYTHFASYHDDLEAIIGRTRRLEAIFRMIKHPIQNAAFQDTDLSEVWSCLSDCLRGVKNLDTYRKKCGKPKYSPQKLKLKEQAGLIKKRVLYPFRKDTLEQIQKELDRLLRNVSVLLQAIQMAATTRHHEDQAKRSDLIQRRLSDVASLQLYQTEVIETLGTRSEQQRQHFEQPETQNRHQMGSQSTPLLAIANAQDTITEKINLVLSTVVELTKSQRSISPIAKVVDTLPHQRSERIGILQGVAPHSAQLSCNCDKALAKARPPGSRNYWYTWSTAPEHSPLCAFYSPFRKLTTARFGFRKIRRNGGFVFDIAMKWMTGEISHTITYRNIVPRRAPAFSIMDCIKDSIWYRGAHYTEDQITEAIELVTTSLMTLFEQGRAGVSDSDQHGSTLLHAVAFMIKAIILCTSERRLHHLDKINHLVDMLTRSGCPMNERGQHDMTPLDVLMRIIEPDDLGSLRLVDSDCSWRVGPDRVLEPYRTHKNYRFLALRESYSCDPLILSIFRQSEPDLKIQLGKLQPLALQEERMSLTLLYSALAWPEGLNTLLLQGLTTRAFHASGQSILDIAIRYGRVDTLDILLRACAPTTHYTWDAALESNNMTIVSKIAERMLSCAADYDLVLTRSNGYDLYFSTSLQAGAADILCHAGLDNVNFKANDYFTPLWYHARNMGSPRVNDSVKLIQWLLEKGAIIDVSHPHYRTTPAHILAERLVVICRRRDLEVAHATGTQRLWNDPNILGLATTVLTNQTTDSCRCLCSRDGCNVFTAAFRGHDGDWINDLEHSVFQTDLATIGRASEKRFFETISRCWGVDLEGTDRARSSVIRLMTFDILGLTHTCHKVDHREDCSTLHDPLTEQDIMDTQENELSDITLLEHLLIEFEEAWEIHTGTFFDFIDGFWRRRMSEKMLGREIAVEDDPEQANEHGVTIENPKRKLPLAENEMVPEESFEFLKWQIDKIMDGSYMEDRYVRYFHLE</sequence>
<name>A0A6A6TRX1_9PLEO</name>
<protein>
    <recommendedName>
        <fullName evidence="4">Ankyrin</fullName>
    </recommendedName>
</protein>
<dbReference type="AlphaFoldDB" id="A0A6A6TRX1"/>
<accession>A0A6A6TRX1</accession>
<reference evidence="2" key="1">
    <citation type="journal article" date="2020" name="Stud. Mycol.">
        <title>101 Dothideomycetes genomes: a test case for predicting lifestyles and emergence of pathogens.</title>
        <authorList>
            <person name="Haridas S."/>
            <person name="Albert R."/>
            <person name="Binder M."/>
            <person name="Bloem J."/>
            <person name="Labutti K."/>
            <person name="Salamov A."/>
            <person name="Andreopoulos B."/>
            <person name="Baker S."/>
            <person name="Barry K."/>
            <person name="Bills G."/>
            <person name="Bluhm B."/>
            <person name="Cannon C."/>
            <person name="Castanera R."/>
            <person name="Culley D."/>
            <person name="Daum C."/>
            <person name="Ezra D."/>
            <person name="Gonzalez J."/>
            <person name="Henrissat B."/>
            <person name="Kuo A."/>
            <person name="Liang C."/>
            <person name="Lipzen A."/>
            <person name="Lutzoni F."/>
            <person name="Magnuson J."/>
            <person name="Mondo S."/>
            <person name="Nolan M."/>
            <person name="Ohm R."/>
            <person name="Pangilinan J."/>
            <person name="Park H.-J."/>
            <person name="Ramirez L."/>
            <person name="Alfaro M."/>
            <person name="Sun H."/>
            <person name="Tritt A."/>
            <person name="Yoshinaga Y."/>
            <person name="Zwiers L.-H."/>
            <person name="Turgeon B."/>
            <person name="Goodwin S."/>
            <person name="Spatafora J."/>
            <person name="Crous P."/>
            <person name="Grigoriev I."/>
        </authorList>
    </citation>
    <scope>NUCLEOTIDE SEQUENCE</scope>
    <source>
        <strain evidence="2">CBS 122681</strain>
    </source>
</reference>
<proteinExistence type="predicted"/>
<keyword evidence="3" id="KW-1185">Reference proteome</keyword>
<dbReference type="EMBL" id="MU004290">
    <property type="protein sequence ID" value="KAF2662186.1"/>
    <property type="molecule type" value="Genomic_DNA"/>
</dbReference>